<feature type="region of interest" description="Disordered" evidence="1">
    <location>
        <begin position="1"/>
        <end position="20"/>
    </location>
</feature>
<geneLocation type="plasmid" evidence="3">
    <name>II</name>
</geneLocation>
<dbReference type="Gene3D" id="3.40.50.720">
    <property type="entry name" value="NAD(P)-binding Rossmann-like Domain"/>
    <property type="match status" value="1"/>
</dbReference>
<sequence length="57" mass="6144">MVSVHPGTVRTKLSDPSQGHKMVSAEEAAISIIDTLDRLPADPSGSFVVYDGTEMLW</sequence>
<evidence type="ECO:0000313" key="3">
    <source>
        <dbReference type="Proteomes" id="UP000028181"/>
    </source>
</evidence>
<gene>
    <name evidence="2" type="ORF">RG540_PA07740</name>
</gene>
<dbReference type="HOGENOM" id="CLU_2992080_0_0_5"/>
<keyword evidence="3" id="KW-1185">Reference proteome</keyword>
<evidence type="ECO:0000313" key="2">
    <source>
        <dbReference type="EMBL" id="CDN51450.1"/>
    </source>
</evidence>
<evidence type="ECO:0008006" key="4">
    <source>
        <dbReference type="Google" id="ProtNLM"/>
    </source>
</evidence>
<name>A0A068T1T6_NEOGA</name>
<dbReference type="PATRIC" id="fig|1028800.3.peg.5400"/>
<dbReference type="Proteomes" id="UP000028181">
    <property type="component" value="Plasmid pHAMBI540a"/>
</dbReference>
<dbReference type="SUPFAM" id="SSF51735">
    <property type="entry name" value="NAD(P)-binding Rossmann-fold domains"/>
    <property type="match status" value="1"/>
</dbReference>
<organism evidence="2 3">
    <name type="scientific">Neorhizobium galegae bv. orientalis str. HAMBI 540</name>
    <dbReference type="NCBI Taxonomy" id="1028800"/>
    <lineage>
        <taxon>Bacteria</taxon>
        <taxon>Pseudomonadati</taxon>
        <taxon>Pseudomonadota</taxon>
        <taxon>Alphaproteobacteria</taxon>
        <taxon>Hyphomicrobiales</taxon>
        <taxon>Rhizobiaceae</taxon>
        <taxon>Rhizobium/Agrobacterium group</taxon>
        <taxon>Neorhizobium</taxon>
    </lineage>
</organism>
<protein>
    <recommendedName>
        <fullName evidence="4">Short-chain dehydrogenase/reductase SDR</fullName>
    </recommendedName>
</protein>
<dbReference type="AlphaFoldDB" id="A0A068T1T6"/>
<keyword evidence="2" id="KW-0614">Plasmid</keyword>
<reference evidence="3" key="1">
    <citation type="journal article" date="2014" name="BMC Genomics">
        <title>Genome sequencing of two Neorhizobium galegae strains reveals a noeT gene responsible for the unusual acetylation of the nodulation factors.</title>
        <authorList>
            <person name="Osterman J."/>
            <person name="Marsh J."/>
            <person name="Laine P.K."/>
            <person name="Zeng Z."/>
            <person name="Alatalo E."/>
            <person name="Sullivan J.T."/>
            <person name="Young J.P."/>
            <person name="Thomas-Oates J."/>
            <person name="Paulin L."/>
            <person name="Lindstrom K."/>
        </authorList>
    </citation>
    <scope>NUCLEOTIDE SEQUENCE [LARGE SCALE GENOMIC DNA]</scope>
    <source>
        <strain evidence="3">HAMBI 540</strain>
    </source>
</reference>
<dbReference type="EMBL" id="HG938354">
    <property type="protein sequence ID" value="CDN51450.1"/>
    <property type="molecule type" value="Genomic_DNA"/>
</dbReference>
<dbReference type="InterPro" id="IPR036291">
    <property type="entry name" value="NAD(P)-bd_dom_sf"/>
</dbReference>
<evidence type="ECO:0000256" key="1">
    <source>
        <dbReference type="SAM" id="MobiDB-lite"/>
    </source>
</evidence>
<dbReference type="KEGG" id="ngg:RG540_PA07740"/>
<accession>A0A068T1T6</accession>
<proteinExistence type="predicted"/>